<dbReference type="AlphaFoldDB" id="A0A8S8XDD5"/>
<protein>
    <recommendedName>
        <fullName evidence="1">HTH cro/C1-type domain-containing protein</fullName>
    </recommendedName>
</protein>
<evidence type="ECO:0000313" key="3">
    <source>
        <dbReference type="Proteomes" id="UP000681075"/>
    </source>
</evidence>
<evidence type="ECO:0000313" key="2">
    <source>
        <dbReference type="EMBL" id="GIL40694.1"/>
    </source>
</evidence>
<name>A0A8S8XDD5_9PROT</name>
<dbReference type="EMBL" id="BOPV01000001">
    <property type="protein sequence ID" value="GIL40694.1"/>
    <property type="molecule type" value="Genomic_DNA"/>
</dbReference>
<dbReference type="PROSITE" id="PS50943">
    <property type="entry name" value="HTH_CROC1"/>
    <property type="match status" value="1"/>
</dbReference>
<dbReference type="SUPFAM" id="SSF47413">
    <property type="entry name" value="lambda repressor-like DNA-binding domains"/>
    <property type="match status" value="1"/>
</dbReference>
<accession>A0A8S8XDD5</accession>
<proteinExistence type="predicted"/>
<sequence>MVVSGRQIRAARALLDLSQIDLADLAKVGRETISDLEIGKDVRTSTLMAAVDALHAKGIEFVNGRNGEEGVVLHAPAKKPKKRASRKASR</sequence>
<dbReference type="Gene3D" id="1.10.260.40">
    <property type="entry name" value="lambda repressor-like DNA-binding domains"/>
    <property type="match status" value="1"/>
</dbReference>
<dbReference type="RefSeq" id="WP_420243867.1">
    <property type="nucleotide sequence ID" value="NZ_BOPV01000001.1"/>
</dbReference>
<dbReference type="SMART" id="SM00530">
    <property type="entry name" value="HTH_XRE"/>
    <property type="match status" value="1"/>
</dbReference>
<reference evidence="2" key="1">
    <citation type="submission" date="2021-02" db="EMBL/GenBank/DDBJ databases">
        <title>Genome sequence of Rhodospirillales sp. strain TMPK1 isolated from soil.</title>
        <authorList>
            <person name="Nakai R."/>
            <person name="Kusada H."/>
            <person name="Tamaki H."/>
        </authorList>
    </citation>
    <scope>NUCLEOTIDE SEQUENCE</scope>
    <source>
        <strain evidence="2">TMPK1</strain>
    </source>
</reference>
<comment type="caution">
    <text evidence="2">The sequence shown here is derived from an EMBL/GenBank/DDBJ whole genome shotgun (WGS) entry which is preliminary data.</text>
</comment>
<feature type="domain" description="HTH cro/C1-type" evidence="1">
    <location>
        <begin position="8"/>
        <end position="61"/>
    </location>
</feature>
<dbReference type="GO" id="GO:0003677">
    <property type="term" value="F:DNA binding"/>
    <property type="evidence" value="ECO:0007669"/>
    <property type="project" value="InterPro"/>
</dbReference>
<dbReference type="InterPro" id="IPR010982">
    <property type="entry name" value="Lambda_DNA-bd_dom_sf"/>
</dbReference>
<evidence type="ECO:0000259" key="1">
    <source>
        <dbReference type="PROSITE" id="PS50943"/>
    </source>
</evidence>
<dbReference type="CDD" id="cd00093">
    <property type="entry name" value="HTH_XRE"/>
    <property type="match status" value="1"/>
</dbReference>
<dbReference type="InterPro" id="IPR001387">
    <property type="entry name" value="Cro/C1-type_HTH"/>
</dbReference>
<dbReference type="Pfam" id="PF01381">
    <property type="entry name" value="HTH_3"/>
    <property type="match status" value="1"/>
</dbReference>
<keyword evidence="3" id="KW-1185">Reference proteome</keyword>
<dbReference type="Proteomes" id="UP000681075">
    <property type="component" value="Unassembled WGS sequence"/>
</dbReference>
<gene>
    <name evidence="2" type="ORF">TMPK1_29310</name>
</gene>
<organism evidence="2 3">
    <name type="scientific">Roseiterribacter gracilis</name>
    <dbReference type="NCBI Taxonomy" id="2812848"/>
    <lineage>
        <taxon>Bacteria</taxon>
        <taxon>Pseudomonadati</taxon>
        <taxon>Pseudomonadota</taxon>
        <taxon>Alphaproteobacteria</taxon>
        <taxon>Rhodospirillales</taxon>
        <taxon>Roseiterribacteraceae</taxon>
        <taxon>Roseiterribacter</taxon>
    </lineage>
</organism>